<dbReference type="PANTHER" id="PTHR33371:SF16">
    <property type="entry name" value="MCE-FAMILY PROTEIN MCE3F"/>
    <property type="match status" value="1"/>
</dbReference>
<proteinExistence type="predicted"/>
<feature type="region of interest" description="Disordered" evidence="1">
    <location>
        <begin position="122"/>
        <end position="142"/>
    </location>
</feature>
<sequence>MILGRRIAVQLVAFAVISLIAAAVMVGGYMQLPGRVLGVGEYTVTVELDQSGGLYRNGNVTYRGTEVGRVTDVRLTPRGVAVDLSLEADVPIPADLDAQVHSVSAAGEQYVALVPREPASSRSLKDGDVIPRERTSVPPEVSGLLDQANRGLLAIPRDDLLVAVDETNTALGGLGPELSRIVHSLTTLSGDAHANLGALTDLIERAPPVLDSQTATSDAIAAWADHTATALTQVRAEDDSVGGLLKDGSAAVDEARQLVDRLKPTLPLLLANLVTVGQVLLDYNANLEQMLVLFPQSMAVAQAGIVPDKDVPGPERGAPYLNFNLNFGIPPLCTTGFLPASQRRVPTFEDHPERPPGDLYCRVPQDSSWNVRGVRNIPCATVPGKRAPTAQMCESDQQYVPLNDGVNWKGDPNATLSGQPVPELLPLSEPPPPPLAVADYDPATGQYFGPDGKVYTRADLATPQRQDRSWESLILPPAG</sequence>
<comment type="caution">
    <text evidence="4">The sequence shown here is derived from an EMBL/GenBank/DDBJ whole genome shotgun (WGS) entry which is preliminary data.</text>
</comment>
<dbReference type="Pfam" id="PF11887">
    <property type="entry name" value="Mce4_CUP1"/>
    <property type="match status" value="1"/>
</dbReference>
<keyword evidence="5" id="KW-1185">Reference proteome</keyword>
<dbReference type="Pfam" id="PF02470">
    <property type="entry name" value="MlaD"/>
    <property type="match status" value="1"/>
</dbReference>
<evidence type="ECO:0000259" key="3">
    <source>
        <dbReference type="Pfam" id="PF11887"/>
    </source>
</evidence>
<evidence type="ECO:0000313" key="5">
    <source>
        <dbReference type="Proteomes" id="UP001206639"/>
    </source>
</evidence>
<feature type="domain" description="Mce/MlaD" evidence="2">
    <location>
        <begin position="41"/>
        <end position="115"/>
    </location>
</feature>
<dbReference type="RefSeq" id="WP_260991867.1">
    <property type="nucleotide sequence ID" value="NZ_JAODWD010000001.1"/>
</dbReference>
<dbReference type="InterPro" id="IPR005693">
    <property type="entry name" value="Mce"/>
</dbReference>
<accession>A0ABT2M6H9</accession>
<dbReference type="InterPro" id="IPR003399">
    <property type="entry name" value="Mce/MlaD"/>
</dbReference>
<name>A0ABT2M6H9_9MYCO</name>
<feature type="compositionally biased region" description="Basic and acidic residues" evidence="1">
    <location>
        <begin position="123"/>
        <end position="135"/>
    </location>
</feature>
<dbReference type="InterPro" id="IPR052336">
    <property type="entry name" value="MlaD_Phospholipid_Transporter"/>
</dbReference>
<evidence type="ECO:0000259" key="2">
    <source>
        <dbReference type="Pfam" id="PF02470"/>
    </source>
</evidence>
<dbReference type="PANTHER" id="PTHR33371">
    <property type="entry name" value="INTERMEMBRANE PHOSPHOLIPID TRANSPORT SYSTEM BINDING PROTEIN MLAD-RELATED"/>
    <property type="match status" value="1"/>
</dbReference>
<reference evidence="5" key="1">
    <citation type="submission" date="2023-07" db="EMBL/GenBank/DDBJ databases">
        <authorList>
            <person name="Deng Y."/>
            <person name="Zhang Y.-Q."/>
        </authorList>
    </citation>
    <scope>NUCLEOTIDE SEQUENCE [LARGE SCALE GENOMIC DNA]</scope>
    <source>
        <strain evidence="5">CPCC 205710</strain>
    </source>
</reference>
<feature type="domain" description="Mammalian cell entry C-terminal" evidence="3">
    <location>
        <begin position="120"/>
        <end position="292"/>
    </location>
</feature>
<dbReference type="EMBL" id="JAODWD010000001">
    <property type="protein sequence ID" value="MCT7657860.1"/>
    <property type="molecule type" value="Genomic_DNA"/>
</dbReference>
<dbReference type="NCBIfam" id="TIGR00996">
    <property type="entry name" value="Mtu_fam_mce"/>
    <property type="match status" value="1"/>
</dbReference>
<evidence type="ECO:0000256" key="1">
    <source>
        <dbReference type="SAM" id="MobiDB-lite"/>
    </source>
</evidence>
<dbReference type="InterPro" id="IPR024516">
    <property type="entry name" value="Mce_C"/>
</dbReference>
<evidence type="ECO:0000313" key="4">
    <source>
        <dbReference type="EMBL" id="MCT7657860.1"/>
    </source>
</evidence>
<organism evidence="4 5">
    <name type="scientific">Mycobacterium deserti</name>
    <dbReference type="NCBI Taxonomy" id="2978347"/>
    <lineage>
        <taxon>Bacteria</taxon>
        <taxon>Bacillati</taxon>
        <taxon>Actinomycetota</taxon>
        <taxon>Actinomycetes</taxon>
        <taxon>Mycobacteriales</taxon>
        <taxon>Mycobacteriaceae</taxon>
        <taxon>Mycobacterium</taxon>
    </lineage>
</organism>
<gene>
    <name evidence="4" type="ORF">N4S67_05445</name>
</gene>
<protein>
    <submittedName>
        <fullName evidence="4">MCE family protein</fullName>
    </submittedName>
</protein>
<dbReference type="Proteomes" id="UP001206639">
    <property type="component" value="Unassembled WGS sequence"/>
</dbReference>